<dbReference type="Pfam" id="PF17250">
    <property type="entry name" value="NDUFB11"/>
    <property type="match status" value="1"/>
</dbReference>
<evidence type="ECO:0000313" key="1">
    <source>
        <dbReference type="EMBL" id="EEH52467.1"/>
    </source>
</evidence>
<dbReference type="GeneID" id="9688963"/>
<dbReference type="AlphaFoldDB" id="C1N6F7"/>
<gene>
    <name evidence="1" type="ORF">MICPUCDRAFT_53269</name>
</gene>
<dbReference type="OrthoDB" id="496273at2759"/>
<reference evidence="1 2" key="1">
    <citation type="journal article" date="2009" name="Science">
        <title>Green evolution and dynamic adaptations revealed by genomes of the marine picoeukaryotes Micromonas.</title>
        <authorList>
            <person name="Worden A.Z."/>
            <person name="Lee J.H."/>
            <person name="Mock T."/>
            <person name="Rouze P."/>
            <person name="Simmons M.P."/>
            <person name="Aerts A.L."/>
            <person name="Allen A.E."/>
            <person name="Cuvelier M.L."/>
            <person name="Derelle E."/>
            <person name="Everett M.V."/>
            <person name="Foulon E."/>
            <person name="Grimwood J."/>
            <person name="Gundlach H."/>
            <person name="Henrissat B."/>
            <person name="Napoli C."/>
            <person name="McDonald S.M."/>
            <person name="Parker M.S."/>
            <person name="Rombauts S."/>
            <person name="Salamov A."/>
            <person name="Von Dassow P."/>
            <person name="Badger J.H."/>
            <person name="Coutinho P.M."/>
            <person name="Demir E."/>
            <person name="Dubchak I."/>
            <person name="Gentemann C."/>
            <person name="Eikrem W."/>
            <person name="Gready J.E."/>
            <person name="John U."/>
            <person name="Lanier W."/>
            <person name="Lindquist E.A."/>
            <person name="Lucas S."/>
            <person name="Mayer K.F."/>
            <person name="Moreau H."/>
            <person name="Not F."/>
            <person name="Otillar R."/>
            <person name="Panaud O."/>
            <person name="Pangilinan J."/>
            <person name="Paulsen I."/>
            <person name="Piegu B."/>
            <person name="Poliakov A."/>
            <person name="Robbens S."/>
            <person name="Schmutz J."/>
            <person name="Toulza E."/>
            <person name="Wyss T."/>
            <person name="Zelensky A."/>
            <person name="Zhou K."/>
            <person name="Armbrust E.V."/>
            <person name="Bhattacharya D."/>
            <person name="Goodenough U.W."/>
            <person name="Van de Peer Y."/>
            <person name="Grigoriev I.V."/>
        </authorList>
    </citation>
    <scope>NUCLEOTIDE SEQUENCE [LARGE SCALE GENOMIC DNA]</scope>
    <source>
        <strain evidence="1 2">CCMP1545</strain>
    </source>
</reference>
<organism evidence="2">
    <name type="scientific">Micromonas pusilla (strain CCMP1545)</name>
    <name type="common">Picoplanktonic green alga</name>
    <dbReference type="NCBI Taxonomy" id="564608"/>
    <lineage>
        <taxon>Eukaryota</taxon>
        <taxon>Viridiplantae</taxon>
        <taxon>Chlorophyta</taxon>
        <taxon>Mamiellophyceae</taxon>
        <taxon>Mamiellales</taxon>
        <taxon>Mamiellaceae</taxon>
        <taxon>Micromonas</taxon>
    </lineage>
</organism>
<dbReference type="STRING" id="564608.C1N6F7"/>
<keyword evidence="2" id="KW-1185">Reference proteome</keyword>
<dbReference type="KEGG" id="mpp:MICPUCDRAFT_53269"/>
<evidence type="ECO:0000313" key="2">
    <source>
        <dbReference type="Proteomes" id="UP000001876"/>
    </source>
</evidence>
<dbReference type="EMBL" id="GG663748">
    <property type="protein sequence ID" value="EEH52467.1"/>
    <property type="molecule type" value="Genomic_DNA"/>
</dbReference>
<protein>
    <submittedName>
        <fullName evidence="1">Predicted protein</fullName>
    </submittedName>
</protein>
<proteinExistence type="predicted"/>
<dbReference type="InterPro" id="IPR035204">
    <property type="entry name" value="NDUFB11"/>
</dbReference>
<name>C1N6F7_MICPC</name>
<dbReference type="PANTHER" id="PTHR37709">
    <property type="entry name" value="EXPRESSED PROTEIN"/>
    <property type="match status" value="1"/>
</dbReference>
<accession>C1N6F7</accession>
<sequence length="99" mass="11737">MNKRTLPSALVARQSRRRIARSMGFLTRWIASKMEDPAEREEKWVKHMRETDAKCDELKKRWNQPTKTHGYWAKDKMQTTFKFSLDPILTNAPGKTQGW</sequence>
<dbReference type="RefSeq" id="XP_003063331.1">
    <property type="nucleotide sequence ID" value="XM_003063285.1"/>
</dbReference>
<dbReference type="PANTHER" id="PTHR37709:SF1">
    <property type="entry name" value="EXPRESSED PROTEIN"/>
    <property type="match status" value="1"/>
</dbReference>
<dbReference type="OMA" id="MGFLTRW"/>
<dbReference type="Proteomes" id="UP000001876">
    <property type="component" value="Unassembled WGS sequence"/>
</dbReference>